<dbReference type="Gene3D" id="3.30.1370.10">
    <property type="entry name" value="K Homology domain, type 1"/>
    <property type="match status" value="1"/>
</dbReference>
<dbReference type="Gene3D" id="2.30.30.140">
    <property type="match status" value="1"/>
</dbReference>
<feature type="compositionally biased region" description="Basic and acidic residues" evidence="2">
    <location>
        <begin position="290"/>
        <end position="305"/>
    </location>
</feature>
<dbReference type="InterPro" id="IPR047368">
    <property type="entry name" value="KH-I_AKAP1"/>
</dbReference>
<sequence length="649" mass="72298">MVRVVVGSSGATQPEIFVECAVCAHRHIALCQAKKTLLPITWNQIKRRPVLLDTTPKSSGSWIAQLAGSCILGTSNRAPAHIRSVRLVKWSFPVCALILGLLWYKRRRVDRVDPGGSSKSNGDTSLSNGSSLKAAQNGNLCDSGIQTDDSFSFNTTTASTPVEEIISPRKVSESLDIPNRKSNSQSLSLLSCKSIEFSNTPWYDDVENTPEMKEIQLVSNPTNSGLDFMTKNKPDELKNSKNSSIIENMIEEEAKIVVAKSEVTEQMNISQSEFKNCKKSVTADDQQSSGDEKKQRQVLSERDSANHSPVSGVLEGSVTDEARSEGSTDSGKGGSIKGHPKDNNRTIYEFLVSIKLVGKLIGRGGQFFQHIRNNADVGIVVKRHPSERDYKICSIDGTPENIATALDMIRQLFPEKTTPFLSLEQIAYEILPEEIPWVSELMQLSLIEGVNNDVIVSHIYKPNHLFIQLPTHPTYPSLRILDDKMTELYETVESPPVPDELRKGMIVVAKWYNKWVRVYIETPDPKGEQSLVRLVDHGGYWIFSNSNMRKIRSDYLSLPFQAIEVFLANVRPKDEEWSQEAYNVVGQICSRIVGQAQIVGYVDCSTFINLYFNIHKHGVISIADELIARGIAESISLDEVFPQEILPSV</sequence>
<feature type="region of interest" description="Disordered" evidence="2">
    <location>
        <begin position="277"/>
        <end position="340"/>
    </location>
</feature>
<dbReference type="Pfam" id="PF00013">
    <property type="entry name" value="KH_1"/>
    <property type="match status" value="1"/>
</dbReference>
<dbReference type="InterPro" id="IPR004087">
    <property type="entry name" value="KH_dom"/>
</dbReference>
<accession>A0AAJ6YJW3</accession>
<dbReference type="PANTHER" id="PTHR22948:SF65">
    <property type="entry name" value="A-KINASE ANCHORING PROTEIN 1"/>
    <property type="match status" value="1"/>
</dbReference>
<organism evidence="4 5">
    <name type="scientific">Ceratosolen solmsi marchali</name>
    <dbReference type="NCBI Taxonomy" id="326594"/>
    <lineage>
        <taxon>Eukaryota</taxon>
        <taxon>Metazoa</taxon>
        <taxon>Ecdysozoa</taxon>
        <taxon>Arthropoda</taxon>
        <taxon>Hexapoda</taxon>
        <taxon>Insecta</taxon>
        <taxon>Pterygota</taxon>
        <taxon>Neoptera</taxon>
        <taxon>Endopterygota</taxon>
        <taxon>Hymenoptera</taxon>
        <taxon>Apocrita</taxon>
        <taxon>Proctotrupomorpha</taxon>
        <taxon>Chalcidoidea</taxon>
        <taxon>Agaonidae</taxon>
        <taxon>Agaoninae</taxon>
        <taxon>Ceratosolen</taxon>
    </lineage>
</organism>
<dbReference type="CDD" id="cd22395">
    <property type="entry name" value="KH-I_AKAP1"/>
    <property type="match status" value="1"/>
</dbReference>
<dbReference type="Gene3D" id="2.40.50.90">
    <property type="match status" value="1"/>
</dbReference>
<dbReference type="GeneID" id="105363424"/>
<feature type="domain" description="K Homology" evidence="3">
    <location>
        <begin position="344"/>
        <end position="414"/>
    </location>
</feature>
<dbReference type="KEGG" id="csol:105363424"/>
<dbReference type="PANTHER" id="PTHR22948">
    <property type="entry name" value="TUDOR DOMAIN CONTAINING PROTEIN"/>
    <property type="match status" value="1"/>
</dbReference>
<dbReference type="SUPFAM" id="SSF63748">
    <property type="entry name" value="Tudor/PWWP/MBT"/>
    <property type="match status" value="1"/>
</dbReference>
<keyword evidence="1" id="KW-0694">RNA-binding</keyword>
<evidence type="ECO:0000256" key="1">
    <source>
        <dbReference type="PROSITE-ProRule" id="PRU00117"/>
    </source>
</evidence>
<dbReference type="SUPFAM" id="SSF54791">
    <property type="entry name" value="Eukaryotic type KH-domain (KH-domain type I)"/>
    <property type="match status" value="1"/>
</dbReference>
<evidence type="ECO:0000259" key="3">
    <source>
        <dbReference type="SMART" id="SM00322"/>
    </source>
</evidence>
<proteinExistence type="predicted"/>
<dbReference type="InterPro" id="IPR035437">
    <property type="entry name" value="SNase_OB-fold_sf"/>
</dbReference>
<dbReference type="GO" id="GO:0010468">
    <property type="term" value="P:regulation of gene expression"/>
    <property type="evidence" value="ECO:0007669"/>
    <property type="project" value="UniProtKB-ARBA"/>
</dbReference>
<dbReference type="GO" id="GO:0003723">
    <property type="term" value="F:RNA binding"/>
    <property type="evidence" value="ECO:0007669"/>
    <property type="project" value="UniProtKB-UniRule"/>
</dbReference>
<dbReference type="InterPro" id="IPR050621">
    <property type="entry name" value="Tudor_domain_containing"/>
</dbReference>
<dbReference type="PROSITE" id="PS50084">
    <property type="entry name" value="KH_TYPE_1"/>
    <property type="match status" value="1"/>
</dbReference>
<dbReference type="Pfam" id="PF00567">
    <property type="entry name" value="TUDOR"/>
    <property type="match status" value="1"/>
</dbReference>
<dbReference type="InterPro" id="IPR036612">
    <property type="entry name" value="KH_dom_type_1_sf"/>
</dbReference>
<dbReference type="InterPro" id="IPR004088">
    <property type="entry name" value="KH_dom_type_1"/>
</dbReference>
<gene>
    <name evidence="5" type="primary">LOC105363424</name>
</gene>
<dbReference type="Proteomes" id="UP000695007">
    <property type="component" value="Unplaced"/>
</dbReference>
<dbReference type="GO" id="GO:0005739">
    <property type="term" value="C:mitochondrion"/>
    <property type="evidence" value="ECO:0007669"/>
    <property type="project" value="UniProtKB-ARBA"/>
</dbReference>
<keyword evidence="4" id="KW-1185">Reference proteome</keyword>
<dbReference type="AlphaFoldDB" id="A0AAJ6YJW3"/>
<evidence type="ECO:0000313" key="4">
    <source>
        <dbReference type="Proteomes" id="UP000695007"/>
    </source>
</evidence>
<dbReference type="CTD" id="31459"/>
<dbReference type="RefSeq" id="XP_011499407.1">
    <property type="nucleotide sequence ID" value="XM_011501105.1"/>
</dbReference>
<dbReference type="SMART" id="SM00322">
    <property type="entry name" value="KH"/>
    <property type="match status" value="1"/>
</dbReference>
<evidence type="ECO:0000313" key="5">
    <source>
        <dbReference type="RefSeq" id="XP_011499407.1"/>
    </source>
</evidence>
<dbReference type="InterPro" id="IPR002999">
    <property type="entry name" value="Tudor"/>
</dbReference>
<reference evidence="5" key="1">
    <citation type="submission" date="2025-08" db="UniProtKB">
        <authorList>
            <consortium name="RefSeq"/>
        </authorList>
    </citation>
    <scope>IDENTIFICATION</scope>
</reference>
<evidence type="ECO:0000256" key="2">
    <source>
        <dbReference type="SAM" id="MobiDB-lite"/>
    </source>
</evidence>
<protein>
    <submittedName>
        <fullName evidence="5">KH domain-containing protein C56G2.1-like isoform X1</fullName>
    </submittedName>
</protein>
<name>A0AAJ6YJW3_9HYME</name>